<dbReference type="EnsemblPlants" id="evm.model.02.113">
    <property type="protein sequence ID" value="cds.evm.model.02.113"/>
    <property type="gene ID" value="evm.TU.02.113"/>
</dbReference>
<dbReference type="EMBL" id="UZAU01000089">
    <property type="status" value="NOT_ANNOTATED_CDS"/>
    <property type="molecule type" value="Genomic_DNA"/>
</dbReference>
<evidence type="ECO:0000313" key="2">
    <source>
        <dbReference type="EnsemblPlants" id="cds.evm.model.02.113"/>
    </source>
</evidence>
<dbReference type="InterPro" id="IPR044730">
    <property type="entry name" value="RNase_H-like_dom_plant"/>
</dbReference>
<dbReference type="AlphaFoldDB" id="A0A803NSE2"/>
<dbReference type="PANTHER" id="PTHR47723">
    <property type="entry name" value="OS05G0353850 PROTEIN"/>
    <property type="match status" value="1"/>
</dbReference>
<dbReference type="InterPro" id="IPR036397">
    <property type="entry name" value="RNaseH_sf"/>
</dbReference>
<keyword evidence="3" id="KW-1185">Reference proteome</keyword>
<protein>
    <recommendedName>
        <fullName evidence="1">RNase H type-1 domain-containing protein</fullName>
    </recommendedName>
</protein>
<sequence length="215" mass="23746">MKKLLISYWVASVECSKYCGSWGVWPTGRESLGLVCKISSEFQQANGIVLGKDTRGIESVDTASCGVITINVDACHRMEDKSATTGIVIRGNDGVVQDVRPPVTPITTSPLIAELYAIRDGIRTGIQRRLPRFRIESNCLCAVQLILDKEEGCQDVDGLLHEVRLLTQHPSVAEIKFVYRECNQVAHLLANYDLVNKVSVMWIGVSPLVLVELFS</sequence>
<dbReference type="SUPFAM" id="SSF53098">
    <property type="entry name" value="Ribonuclease H-like"/>
    <property type="match status" value="1"/>
</dbReference>
<feature type="domain" description="RNase H type-1" evidence="1">
    <location>
        <begin position="71"/>
        <end position="191"/>
    </location>
</feature>
<proteinExistence type="predicted"/>
<evidence type="ECO:0000259" key="1">
    <source>
        <dbReference type="Pfam" id="PF13456"/>
    </source>
</evidence>
<dbReference type="Proteomes" id="UP000596661">
    <property type="component" value="Chromosome 2"/>
</dbReference>
<accession>A0A803NSE2</accession>
<dbReference type="CDD" id="cd06222">
    <property type="entry name" value="RNase_H_like"/>
    <property type="match status" value="1"/>
</dbReference>
<dbReference type="GO" id="GO:0003676">
    <property type="term" value="F:nucleic acid binding"/>
    <property type="evidence" value="ECO:0007669"/>
    <property type="project" value="InterPro"/>
</dbReference>
<dbReference type="Gramene" id="evm.model.02.113">
    <property type="protein sequence ID" value="cds.evm.model.02.113"/>
    <property type="gene ID" value="evm.TU.02.113"/>
</dbReference>
<dbReference type="GO" id="GO:0004523">
    <property type="term" value="F:RNA-DNA hybrid ribonuclease activity"/>
    <property type="evidence" value="ECO:0007669"/>
    <property type="project" value="InterPro"/>
</dbReference>
<reference evidence="2" key="1">
    <citation type="submission" date="2018-11" db="EMBL/GenBank/DDBJ databases">
        <authorList>
            <person name="Grassa J C."/>
        </authorList>
    </citation>
    <scope>NUCLEOTIDE SEQUENCE [LARGE SCALE GENOMIC DNA]</scope>
</reference>
<name>A0A803NSE2_CANSA</name>
<dbReference type="Gene3D" id="3.30.420.10">
    <property type="entry name" value="Ribonuclease H-like superfamily/Ribonuclease H"/>
    <property type="match status" value="1"/>
</dbReference>
<reference evidence="2" key="2">
    <citation type="submission" date="2021-03" db="UniProtKB">
        <authorList>
            <consortium name="EnsemblPlants"/>
        </authorList>
    </citation>
    <scope>IDENTIFICATION</scope>
</reference>
<organism evidence="2 3">
    <name type="scientific">Cannabis sativa</name>
    <name type="common">Hemp</name>
    <name type="synonym">Marijuana</name>
    <dbReference type="NCBI Taxonomy" id="3483"/>
    <lineage>
        <taxon>Eukaryota</taxon>
        <taxon>Viridiplantae</taxon>
        <taxon>Streptophyta</taxon>
        <taxon>Embryophyta</taxon>
        <taxon>Tracheophyta</taxon>
        <taxon>Spermatophyta</taxon>
        <taxon>Magnoliopsida</taxon>
        <taxon>eudicotyledons</taxon>
        <taxon>Gunneridae</taxon>
        <taxon>Pentapetalae</taxon>
        <taxon>rosids</taxon>
        <taxon>fabids</taxon>
        <taxon>Rosales</taxon>
        <taxon>Cannabaceae</taxon>
        <taxon>Cannabis</taxon>
    </lineage>
</organism>
<dbReference type="InterPro" id="IPR053151">
    <property type="entry name" value="RNase_H-like"/>
</dbReference>
<dbReference type="Pfam" id="PF13456">
    <property type="entry name" value="RVT_3"/>
    <property type="match status" value="1"/>
</dbReference>
<dbReference type="InterPro" id="IPR012337">
    <property type="entry name" value="RNaseH-like_sf"/>
</dbReference>
<dbReference type="InterPro" id="IPR002156">
    <property type="entry name" value="RNaseH_domain"/>
</dbReference>
<dbReference type="PANTHER" id="PTHR47723:SF19">
    <property type="entry name" value="POLYNUCLEOTIDYL TRANSFERASE, RIBONUCLEASE H-LIKE SUPERFAMILY PROTEIN"/>
    <property type="match status" value="1"/>
</dbReference>
<evidence type="ECO:0000313" key="3">
    <source>
        <dbReference type="Proteomes" id="UP000596661"/>
    </source>
</evidence>